<evidence type="ECO:0000256" key="2">
    <source>
        <dbReference type="ARBA" id="ARBA00008959"/>
    </source>
</evidence>
<dbReference type="GO" id="GO:0006261">
    <property type="term" value="P:DNA-templated DNA replication"/>
    <property type="evidence" value="ECO:0007669"/>
    <property type="project" value="TreeGrafter"/>
</dbReference>
<keyword evidence="6" id="KW-0067">ATP-binding</keyword>
<dbReference type="GO" id="GO:0003677">
    <property type="term" value="F:DNA binding"/>
    <property type="evidence" value="ECO:0007669"/>
    <property type="project" value="InterPro"/>
</dbReference>
<evidence type="ECO:0000256" key="6">
    <source>
        <dbReference type="ARBA" id="ARBA00022840"/>
    </source>
</evidence>
<dbReference type="Pfam" id="PF16193">
    <property type="entry name" value="AAA_assoc_2"/>
    <property type="match status" value="1"/>
</dbReference>
<sequence length="424" mass="46314">MASKSSTEGGRQPPWAEELRPQRLEDFVGQRHLLGEGSPLLEEGLHSMLLWGPPGCGKTTLARLLATRSGARFASLSPVVAGIKEVKERIAEAESLSNLGQEMVIFVDEVHRFNKAQQDYFLPAVEQGVFTFIGATTENPSFEINSALLSRVTVYQLRPLGDADLAALAARISEVKGLSIAPKLLELLTAYADGDARQLLNVIELLAKKGPKLDESSVKDLRRAVLRRHDKGGDSYYDQISALIKSIRGSSVDGCLYWLCRLLDGGTEPRYVTRRLIRIATEDVGLADVNALTVALNADRQYRILGSPEGELGIAMAAVYLAVAPKSNAIYNAFGKVSKLVAKGSSAEVPPHLRNAPTELMKELGYGKEYRYAHDEPHHYAANATYLPEGVGPLDAYKPTAQGFEERVGRRLEFLRSLDEAAAD</sequence>
<gene>
    <name evidence="8" type="ORF">ISN26_02410</name>
</gene>
<dbReference type="InterPro" id="IPR032423">
    <property type="entry name" value="AAA_assoc_2"/>
</dbReference>
<proteinExistence type="inferred from homology"/>
<dbReference type="GO" id="GO:0000731">
    <property type="term" value="P:DNA synthesis involved in DNA repair"/>
    <property type="evidence" value="ECO:0007669"/>
    <property type="project" value="TreeGrafter"/>
</dbReference>
<comment type="similarity">
    <text evidence="2">Belongs to the AAA ATPase family. RarA/MGS1/WRNIP1 subfamily.</text>
</comment>
<evidence type="ECO:0000256" key="3">
    <source>
        <dbReference type="ARBA" id="ARBA00020776"/>
    </source>
</evidence>
<dbReference type="Gene3D" id="1.10.3710.10">
    <property type="entry name" value="DNA polymerase III clamp loader subunits, C-terminal domain"/>
    <property type="match status" value="1"/>
</dbReference>
<dbReference type="SMART" id="SM00382">
    <property type="entry name" value="AAA"/>
    <property type="match status" value="1"/>
</dbReference>
<dbReference type="InterPro" id="IPR003959">
    <property type="entry name" value="ATPase_AAA_core"/>
</dbReference>
<evidence type="ECO:0000259" key="7">
    <source>
        <dbReference type="SMART" id="SM00382"/>
    </source>
</evidence>
<dbReference type="Gene3D" id="1.10.8.60">
    <property type="match status" value="1"/>
</dbReference>
<dbReference type="Pfam" id="PF12002">
    <property type="entry name" value="MgsA_C"/>
    <property type="match status" value="1"/>
</dbReference>
<dbReference type="GO" id="GO:0016887">
    <property type="term" value="F:ATP hydrolysis activity"/>
    <property type="evidence" value="ECO:0007669"/>
    <property type="project" value="InterPro"/>
</dbReference>
<reference evidence="8" key="1">
    <citation type="submission" date="2020-10" db="EMBL/GenBank/DDBJ databases">
        <title>An improved Amphimedon queenslandica hologenome assembly reveals how three proteobacterial symbionts can extend the metabolic phenotypic of their marine sponge host.</title>
        <authorList>
            <person name="Degnan B."/>
            <person name="Degnan S."/>
            <person name="Xiang X."/>
        </authorList>
    </citation>
    <scope>NUCLEOTIDE SEQUENCE</scope>
    <source>
        <strain evidence="8">AqS2</strain>
    </source>
</reference>
<dbReference type="Gene3D" id="1.20.272.10">
    <property type="match status" value="1"/>
</dbReference>
<dbReference type="InterPro" id="IPR051314">
    <property type="entry name" value="AAA_ATPase_RarA/MGS1/WRNIP1"/>
</dbReference>
<keyword evidence="4" id="KW-0235">DNA replication</keyword>
<dbReference type="PANTHER" id="PTHR13779:SF7">
    <property type="entry name" value="ATPASE WRNIP1"/>
    <property type="match status" value="1"/>
</dbReference>
<dbReference type="InterPro" id="IPR027417">
    <property type="entry name" value="P-loop_NTPase"/>
</dbReference>
<dbReference type="GO" id="GO:0017116">
    <property type="term" value="F:single-stranded DNA helicase activity"/>
    <property type="evidence" value="ECO:0007669"/>
    <property type="project" value="TreeGrafter"/>
</dbReference>
<keyword evidence="5" id="KW-0547">Nucleotide-binding</keyword>
<accession>A0A930XWC2</accession>
<evidence type="ECO:0000313" key="8">
    <source>
        <dbReference type="EMBL" id="MBF2734932.1"/>
    </source>
</evidence>
<dbReference type="EMBL" id="JADHEI010000028">
    <property type="protein sequence ID" value="MBF2734932.1"/>
    <property type="molecule type" value="Genomic_DNA"/>
</dbReference>
<dbReference type="FunFam" id="3.40.50.300:FF:000137">
    <property type="entry name" value="Replication-associated recombination protein A"/>
    <property type="match status" value="1"/>
</dbReference>
<dbReference type="CDD" id="cd18139">
    <property type="entry name" value="HLD_clamp_RarA"/>
    <property type="match status" value="1"/>
</dbReference>
<evidence type="ECO:0000313" key="9">
    <source>
        <dbReference type="Proteomes" id="UP000604381"/>
    </source>
</evidence>
<dbReference type="FunFam" id="1.20.272.10:FF:000001">
    <property type="entry name" value="Putative AAA family ATPase"/>
    <property type="match status" value="1"/>
</dbReference>
<dbReference type="CDD" id="cd00009">
    <property type="entry name" value="AAA"/>
    <property type="match status" value="1"/>
</dbReference>
<feature type="domain" description="AAA+ ATPase" evidence="7">
    <location>
        <begin position="44"/>
        <end position="160"/>
    </location>
</feature>
<dbReference type="GO" id="GO:0005524">
    <property type="term" value="F:ATP binding"/>
    <property type="evidence" value="ECO:0007669"/>
    <property type="project" value="UniProtKB-KW"/>
</dbReference>
<protein>
    <recommendedName>
        <fullName evidence="3">Replication-associated recombination protein A</fullName>
    </recommendedName>
</protein>
<dbReference type="Pfam" id="PF00004">
    <property type="entry name" value="AAA"/>
    <property type="match status" value="1"/>
</dbReference>
<dbReference type="Proteomes" id="UP000604381">
    <property type="component" value="Unassembled WGS sequence"/>
</dbReference>
<dbReference type="GO" id="GO:0008047">
    <property type="term" value="F:enzyme activator activity"/>
    <property type="evidence" value="ECO:0007669"/>
    <property type="project" value="TreeGrafter"/>
</dbReference>
<comment type="function">
    <text evidence="1">DNA-dependent ATPase that plays important roles in cellular responses to stalled DNA replication processes.</text>
</comment>
<dbReference type="SUPFAM" id="SSF52540">
    <property type="entry name" value="P-loop containing nucleoside triphosphate hydrolases"/>
    <property type="match status" value="1"/>
</dbReference>
<evidence type="ECO:0000256" key="5">
    <source>
        <dbReference type="ARBA" id="ARBA00022741"/>
    </source>
</evidence>
<keyword evidence="9" id="KW-1185">Reference proteome</keyword>
<dbReference type="InterPro" id="IPR003593">
    <property type="entry name" value="AAA+_ATPase"/>
</dbReference>
<evidence type="ECO:0000256" key="1">
    <source>
        <dbReference type="ARBA" id="ARBA00002393"/>
    </source>
</evidence>
<dbReference type="InterPro" id="IPR021886">
    <property type="entry name" value="MgsA_C"/>
</dbReference>
<dbReference type="PANTHER" id="PTHR13779">
    <property type="entry name" value="WERNER HELICASE-INTERACTING PROTEIN 1 FAMILY MEMBER"/>
    <property type="match status" value="1"/>
</dbReference>
<dbReference type="Gene3D" id="3.40.50.300">
    <property type="entry name" value="P-loop containing nucleotide triphosphate hydrolases"/>
    <property type="match status" value="1"/>
</dbReference>
<dbReference type="AlphaFoldDB" id="A0A930XWC2"/>
<name>A0A930XWC2_9GAMM</name>
<organism evidence="8 9">
    <name type="scientific">Candidatus Amphirhobacter heronislandensis</name>
    <dbReference type="NCBI Taxonomy" id="1732024"/>
    <lineage>
        <taxon>Bacteria</taxon>
        <taxon>Pseudomonadati</taxon>
        <taxon>Pseudomonadota</taxon>
        <taxon>Gammaproteobacteria</taxon>
        <taxon>Candidatus Tethybacterales</taxon>
        <taxon>Candidatus Tethybacteraceae</taxon>
        <taxon>Candidatus Amphirhobacter</taxon>
    </lineage>
</organism>
<comment type="caution">
    <text evidence="8">The sequence shown here is derived from an EMBL/GenBank/DDBJ whole genome shotgun (WGS) entry which is preliminary data.</text>
</comment>
<evidence type="ECO:0000256" key="4">
    <source>
        <dbReference type="ARBA" id="ARBA00022705"/>
    </source>
</evidence>
<dbReference type="SUPFAM" id="SSF48019">
    <property type="entry name" value="post-AAA+ oligomerization domain-like"/>
    <property type="match status" value="1"/>
</dbReference>
<dbReference type="InterPro" id="IPR008921">
    <property type="entry name" value="DNA_pol3_clamp-load_cplx_C"/>
</dbReference>